<dbReference type="SMART" id="SM00460">
    <property type="entry name" value="TGc"/>
    <property type="match status" value="1"/>
</dbReference>
<dbReference type="Pfam" id="PF08379">
    <property type="entry name" value="Bact_transglu_N"/>
    <property type="match status" value="1"/>
</dbReference>
<feature type="region of interest" description="Disordered" evidence="1">
    <location>
        <begin position="606"/>
        <end position="639"/>
    </location>
</feature>
<dbReference type="InterPro" id="IPR038765">
    <property type="entry name" value="Papain-like_cys_pep_sf"/>
</dbReference>
<dbReference type="RefSeq" id="WP_189442765.1">
    <property type="nucleotide sequence ID" value="NZ_BMZI01000001.1"/>
</dbReference>
<comment type="caution">
    <text evidence="3">The sequence shown here is derived from an EMBL/GenBank/DDBJ whole genome shotgun (WGS) entry which is preliminary data.</text>
</comment>
<sequence>MTLRVALSHRTTYLFDRPVRLSPHLIRLRPAPHCRTPIEAYSLDISAKPQFLNWQQDPFGNQVARVVFPEPVTRLDVAVEVIAPMTVINPFDFFVERYAEHFPFDYPESLRKELGPYLEITERGERLLAWLREVPLERRGITDFLVALNQRLQQDIRYLVRMEPGVQKAEETLEKGCGSCRDSAWLLVQILRHLGLAARFVSGYLIQLAADVKAIDGPSGTEVDFTDLHAWTEVFVPGAGWIGLDPTSGLLAGEGHIPLAATPEPSSAAPIVGYSDECEVSFDFSMTLSRIHEDPRVTRPYSESQWQAIQQLGEQVDQRLIAGDVRLTMGGEPTFVAIDDMEAPEWNIAAQGPTKRRMAGALLKRLRAAFAPQGLLHYRQGKWYPGEPLPRWALACYWRRDGLPVWRDERWLADEGASPGYGPAQALQFAETLADHLDVSRTDLLPGYEDAFYHLWREQTLAVDVDPRAHDLQDDEERRRLARLLERGLGSVTGYALPLRYDERRHRWQSGPWPLRRDHLYLIPGDSPMGLRLPLSSLPQAAFRDVDHPHSLWAPDAALGDPADAVTRRFHAVRQMAGGERRDARAENAESLPYGSLAGGVHRAIADTEDGRDSSAVRAADDRTDQEEPPQGLPVDDEPVGTGLCVEAREGQLYVFVPPLTRLEHYLELIAAIESTAATLEMPVFVEGYSPPADARLEQFMITPDPGVIEVNIMPAKSWSALVAQTETLYEAARQTRLGAEKFMLDGRHTGTGGGNHVTLGGATPADSPFLRRPTLLASMVSYWQRHPALSYLFSGLFIGPTSQAPRVDEARHESLYELEIALDQLARERDEAAGATSGSEPPPWLVDRLFRHLLTDLTGNTHRAEFCIDKLYSPDSDTGRLGLLELRGFEMPPHARMSLMQGLLVRALVARFWERSDFGGLVRWGTALHDRWMLPHYLWSDLEEVLAELGDAGMPFEAAWFAPFLEFRCPVLGRVQYRGVELELRQAIEPWHVLGEEASGGGTSRYVDSSLERVQVKVSGMSGDRYVVTCNGHRVPLRRTDRNGEAVAGVRFRAWQPPSALHPRIPVHAPLTFDIVDTWNRRSIGGCTYHVAHPAGRNFETFPVNANEAEARRLARFWAHGHRQGSQETPEKSIGKDYPCTLDLRQWAGD</sequence>
<evidence type="ECO:0000313" key="3">
    <source>
        <dbReference type="EMBL" id="GHB08429.1"/>
    </source>
</evidence>
<dbReference type="Pfam" id="PF01841">
    <property type="entry name" value="Transglut_core"/>
    <property type="match status" value="1"/>
</dbReference>
<reference evidence="4" key="1">
    <citation type="journal article" date="2019" name="Int. J. Syst. Evol. Microbiol.">
        <title>The Global Catalogue of Microorganisms (GCM) 10K type strain sequencing project: providing services to taxonomists for standard genome sequencing and annotation.</title>
        <authorList>
            <consortium name="The Broad Institute Genomics Platform"/>
            <consortium name="The Broad Institute Genome Sequencing Center for Infectious Disease"/>
            <person name="Wu L."/>
            <person name="Ma J."/>
        </authorList>
    </citation>
    <scope>NUCLEOTIDE SEQUENCE [LARGE SCALE GENOMIC DNA]</scope>
    <source>
        <strain evidence="4">KCTC 32998</strain>
    </source>
</reference>
<proteinExistence type="predicted"/>
<dbReference type="Gene3D" id="3.10.620.30">
    <property type="match status" value="1"/>
</dbReference>
<evidence type="ECO:0000313" key="4">
    <source>
        <dbReference type="Proteomes" id="UP000646745"/>
    </source>
</evidence>
<dbReference type="InterPro" id="IPR013589">
    <property type="entry name" value="Bac_transglu_N"/>
</dbReference>
<keyword evidence="4" id="KW-1185">Reference proteome</keyword>
<dbReference type="PANTHER" id="PTHR33490:SF1">
    <property type="entry name" value="SLL1233 PROTEIN"/>
    <property type="match status" value="1"/>
</dbReference>
<name>A0ABQ3DP11_9GAMM</name>
<evidence type="ECO:0000259" key="2">
    <source>
        <dbReference type="SMART" id="SM00460"/>
    </source>
</evidence>
<dbReference type="PANTHER" id="PTHR33490">
    <property type="entry name" value="BLR5614 PROTEIN-RELATED"/>
    <property type="match status" value="1"/>
</dbReference>
<dbReference type="SUPFAM" id="SSF54001">
    <property type="entry name" value="Cysteine proteinases"/>
    <property type="match status" value="1"/>
</dbReference>
<protein>
    <submittedName>
        <fullName evidence="3">IMP dehydrogenase</fullName>
    </submittedName>
</protein>
<evidence type="ECO:0000256" key="1">
    <source>
        <dbReference type="SAM" id="MobiDB-lite"/>
    </source>
</evidence>
<dbReference type="Proteomes" id="UP000646745">
    <property type="component" value="Unassembled WGS sequence"/>
</dbReference>
<dbReference type="Pfam" id="PF09899">
    <property type="entry name" value="DUF2126"/>
    <property type="match status" value="1"/>
</dbReference>
<dbReference type="InterPro" id="IPR018667">
    <property type="entry name" value="DUF2126"/>
</dbReference>
<dbReference type="EMBL" id="BMZI01000001">
    <property type="protein sequence ID" value="GHB08429.1"/>
    <property type="molecule type" value="Genomic_DNA"/>
</dbReference>
<feature type="domain" description="Transglutaminase-like" evidence="2">
    <location>
        <begin position="172"/>
        <end position="248"/>
    </location>
</feature>
<feature type="compositionally biased region" description="Basic and acidic residues" evidence="1">
    <location>
        <begin position="606"/>
        <end position="623"/>
    </location>
</feature>
<organism evidence="3 4">
    <name type="scientific">Salinicola rhizosphaerae</name>
    <dbReference type="NCBI Taxonomy" id="1443141"/>
    <lineage>
        <taxon>Bacteria</taxon>
        <taxon>Pseudomonadati</taxon>
        <taxon>Pseudomonadota</taxon>
        <taxon>Gammaproteobacteria</taxon>
        <taxon>Oceanospirillales</taxon>
        <taxon>Halomonadaceae</taxon>
        <taxon>Salinicola</taxon>
    </lineage>
</organism>
<accession>A0ABQ3DP11</accession>
<dbReference type="InterPro" id="IPR002931">
    <property type="entry name" value="Transglutaminase-like"/>
</dbReference>
<gene>
    <name evidence="3" type="ORF">GCM10009038_02390</name>
</gene>